<dbReference type="GO" id="GO:0006979">
    <property type="term" value="P:response to oxidative stress"/>
    <property type="evidence" value="ECO:0007669"/>
    <property type="project" value="InterPro"/>
</dbReference>
<evidence type="ECO:0000256" key="4">
    <source>
        <dbReference type="ARBA" id="ARBA00049261"/>
    </source>
</evidence>
<dbReference type="Gene3D" id="2.170.150.20">
    <property type="entry name" value="Peptide methionine sulfoxide reductase"/>
    <property type="match status" value="1"/>
</dbReference>
<reference evidence="7" key="1">
    <citation type="submission" date="2019-10" db="EMBL/GenBank/DDBJ databases">
        <title>The sequence and de novo assembly of the wild yak genome.</title>
        <authorList>
            <person name="Liu Y."/>
        </authorList>
    </citation>
    <scope>NUCLEOTIDE SEQUENCE [LARGE SCALE GENOMIC DNA]</scope>
    <source>
        <strain evidence="7">WY2019</strain>
    </source>
</reference>
<comment type="caution">
    <text evidence="7">The sequence shown here is derived from an EMBL/GenBank/DDBJ whole genome shotgun (WGS) entry which is preliminary data.</text>
</comment>
<dbReference type="InterPro" id="IPR011057">
    <property type="entry name" value="Mss4-like_sf"/>
</dbReference>
<comment type="catalytic activity">
    <reaction evidence="4">
        <text>[thioredoxin]-disulfide + L-methionine + H2O = L-methionine (R)-S-oxide + [thioredoxin]-dithiol</text>
        <dbReference type="Rhea" id="RHEA:21260"/>
        <dbReference type="Rhea" id="RHEA-COMP:10698"/>
        <dbReference type="Rhea" id="RHEA-COMP:10700"/>
        <dbReference type="ChEBI" id="CHEBI:15377"/>
        <dbReference type="ChEBI" id="CHEBI:29950"/>
        <dbReference type="ChEBI" id="CHEBI:50058"/>
        <dbReference type="ChEBI" id="CHEBI:57844"/>
        <dbReference type="ChEBI" id="CHEBI:58773"/>
        <dbReference type="EC" id="1.8.4.14"/>
    </reaction>
</comment>
<feature type="region of interest" description="Disordered" evidence="5">
    <location>
        <begin position="230"/>
        <end position="300"/>
    </location>
</feature>
<evidence type="ECO:0000256" key="2">
    <source>
        <dbReference type="ARBA" id="ARBA00012498"/>
    </source>
</evidence>
<dbReference type="PANTHER" id="PTHR10173:SF37">
    <property type="entry name" value="METHIONINE-R-SULFOXIDE REDUCTASE B2, MITOCHONDRIAL"/>
    <property type="match status" value="1"/>
</dbReference>
<dbReference type="GO" id="GO:0033743">
    <property type="term" value="F:peptide-methionine (R)-S-oxide reductase activity"/>
    <property type="evidence" value="ECO:0007669"/>
    <property type="project" value="InterPro"/>
</dbReference>
<dbReference type="EMBL" id="VBQZ03000045">
    <property type="protein sequence ID" value="MXQ88334.1"/>
    <property type="molecule type" value="Genomic_DNA"/>
</dbReference>
<comment type="similarity">
    <text evidence="1">Belongs to the MsrB Met sulfoxide reductase family.</text>
</comment>
<evidence type="ECO:0000259" key="6">
    <source>
        <dbReference type="PROSITE" id="PS51790"/>
    </source>
</evidence>
<feature type="domain" description="MsrB" evidence="6">
    <location>
        <begin position="51"/>
        <end position="148"/>
    </location>
</feature>
<dbReference type="InterPro" id="IPR028427">
    <property type="entry name" value="Met_Sox_Rdtase_MsrB"/>
</dbReference>
<evidence type="ECO:0000313" key="8">
    <source>
        <dbReference type="Proteomes" id="UP000322234"/>
    </source>
</evidence>
<dbReference type="GO" id="GO:0005737">
    <property type="term" value="C:cytoplasm"/>
    <property type="evidence" value="ECO:0007669"/>
    <property type="project" value="TreeGrafter"/>
</dbReference>
<accession>A0A6B0RK57</accession>
<dbReference type="InterPro" id="IPR002579">
    <property type="entry name" value="Met_Sox_Rdtase_MsrB_dom"/>
</dbReference>
<dbReference type="SUPFAM" id="SSF51316">
    <property type="entry name" value="Mss4-like"/>
    <property type="match status" value="1"/>
</dbReference>
<dbReference type="EC" id="1.8.4.14" evidence="2"/>
<keyword evidence="3" id="KW-0560">Oxidoreductase</keyword>
<evidence type="ECO:0000256" key="5">
    <source>
        <dbReference type="SAM" id="MobiDB-lite"/>
    </source>
</evidence>
<gene>
    <name evidence="7" type="ORF">E5288_WYG021410</name>
</gene>
<evidence type="ECO:0000313" key="7">
    <source>
        <dbReference type="EMBL" id="MXQ88334.1"/>
    </source>
</evidence>
<dbReference type="AlphaFoldDB" id="A0A6B0RK57"/>
<name>A0A6B0RK57_9CETA</name>
<feature type="compositionally biased region" description="Basic and acidic residues" evidence="5">
    <location>
        <begin position="244"/>
        <end position="254"/>
    </location>
</feature>
<proteinExistence type="inferred from homology"/>
<protein>
    <recommendedName>
        <fullName evidence="2">L-methionine (R)-S-oxide reductase</fullName>
        <ecNumber evidence="2">1.8.4.14</ecNumber>
    </recommendedName>
</protein>
<dbReference type="GO" id="GO:0030091">
    <property type="term" value="P:protein repair"/>
    <property type="evidence" value="ECO:0007669"/>
    <property type="project" value="InterPro"/>
</dbReference>
<feature type="compositionally biased region" description="Basic and acidic residues" evidence="5">
    <location>
        <begin position="279"/>
        <end position="293"/>
    </location>
</feature>
<dbReference type="Proteomes" id="UP000322234">
    <property type="component" value="Unassembled WGS sequence"/>
</dbReference>
<organism evidence="7 8">
    <name type="scientific">Bos mutus</name>
    <name type="common">wild yak</name>
    <dbReference type="NCBI Taxonomy" id="72004"/>
    <lineage>
        <taxon>Eukaryota</taxon>
        <taxon>Metazoa</taxon>
        <taxon>Chordata</taxon>
        <taxon>Craniata</taxon>
        <taxon>Vertebrata</taxon>
        <taxon>Euteleostomi</taxon>
        <taxon>Mammalia</taxon>
        <taxon>Eutheria</taxon>
        <taxon>Laurasiatheria</taxon>
        <taxon>Artiodactyla</taxon>
        <taxon>Ruminantia</taxon>
        <taxon>Pecora</taxon>
        <taxon>Bovidae</taxon>
        <taxon>Bovinae</taxon>
        <taxon>Bos</taxon>
    </lineage>
</organism>
<feature type="region of interest" description="Disordered" evidence="5">
    <location>
        <begin position="319"/>
        <end position="339"/>
    </location>
</feature>
<evidence type="ECO:0000256" key="1">
    <source>
        <dbReference type="ARBA" id="ARBA00007174"/>
    </source>
</evidence>
<dbReference type="PANTHER" id="PTHR10173">
    <property type="entry name" value="METHIONINE SULFOXIDE REDUCTASE"/>
    <property type="match status" value="1"/>
</dbReference>
<sequence length="357" mass="39779">MARLLRALRGLPLREAPGWAARGRADCGGFRAGAGSPQAGSLIKRQPALSKSEWQKKLTPEQFHVTREKGTEPPFSGIYLNNKEPGMYHCVCCDSPLFSSEKKFCSGTGWPSFSEAHGTSGSDESNTGILRRADTSLGLARTEVVCKQLSSPQTYTGERSSEKRKENMALEYSTVPALKEALRRRRRRVVDKHVPLEIIFFVNVKSHMQKTKPTLITLLCTSISKYPVIKTVPPDTNRLQTRPRNKERSRDRRFQYPFKNVESPYSAPRDSTEPNYNSKVEHEGGAPPPDRERHKWRHSHGAAAPQLVAFSAGGLAARFPARRPGAPDTNSSRLRYERAPRLTPFNSQPAALAGVAF</sequence>
<dbReference type="PROSITE" id="PS51790">
    <property type="entry name" value="MSRB"/>
    <property type="match status" value="1"/>
</dbReference>
<evidence type="ECO:0000256" key="3">
    <source>
        <dbReference type="ARBA" id="ARBA00023002"/>
    </source>
</evidence>
<dbReference type="GO" id="GO:0033745">
    <property type="term" value="F:L-methionine-(R)-S-oxide reductase activity"/>
    <property type="evidence" value="ECO:0007669"/>
    <property type="project" value="UniProtKB-EC"/>
</dbReference>
<keyword evidence="8" id="KW-1185">Reference proteome</keyword>
<dbReference type="Pfam" id="PF01641">
    <property type="entry name" value="SelR"/>
    <property type="match status" value="1"/>
</dbReference>